<name>A0ABR3L7I2_9TELE</name>
<protein>
    <submittedName>
        <fullName evidence="1">Uncharacterized protein</fullName>
    </submittedName>
</protein>
<organism evidence="1 2">
    <name type="scientific">Cirrhinus molitorella</name>
    <name type="common">mud carp</name>
    <dbReference type="NCBI Taxonomy" id="172907"/>
    <lineage>
        <taxon>Eukaryota</taxon>
        <taxon>Metazoa</taxon>
        <taxon>Chordata</taxon>
        <taxon>Craniata</taxon>
        <taxon>Vertebrata</taxon>
        <taxon>Euteleostomi</taxon>
        <taxon>Actinopterygii</taxon>
        <taxon>Neopterygii</taxon>
        <taxon>Teleostei</taxon>
        <taxon>Ostariophysi</taxon>
        <taxon>Cypriniformes</taxon>
        <taxon>Cyprinidae</taxon>
        <taxon>Labeoninae</taxon>
        <taxon>Labeonini</taxon>
        <taxon>Cirrhinus</taxon>
    </lineage>
</organism>
<gene>
    <name evidence="1" type="ORF">QQF64_022202</name>
</gene>
<dbReference type="Proteomes" id="UP001558613">
    <property type="component" value="Unassembled WGS sequence"/>
</dbReference>
<comment type="caution">
    <text evidence="1">The sequence shown here is derived from an EMBL/GenBank/DDBJ whole genome shotgun (WGS) entry which is preliminary data.</text>
</comment>
<evidence type="ECO:0000313" key="2">
    <source>
        <dbReference type="Proteomes" id="UP001558613"/>
    </source>
</evidence>
<proteinExistence type="predicted"/>
<dbReference type="EMBL" id="JAYMGO010000024">
    <property type="protein sequence ID" value="KAL1248884.1"/>
    <property type="molecule type" value="Genomic_DNA"/>
</dbReference>
<keyword evidence="2" id="KW-1185">Reference proteome</keyword>
<reference evidence="1 2" key="1">
    <citation type="submission" date="2023-09" db="EMBL/GenBank/DDBJ databases">
        <authorList>
            <person name="Wang M."/>
        </authorList>
    </citation>
    <scope>NUCLEOTIDE SEQUENCE [LARGE SCALE GENOMIC DNA]</scope>
    <source>
        <strain evidence="1">GT-2023</strain>
        <tissue evidence="1">Liver</tissue>
    </source>
</reference>
<evidence type="ECO:0000313" key="1">
    <source>
        <dbReference type="EMBL" id="KAL1248884.1"/>
    </source>
</evidence>
<sequence length="196" mass="21687">MKEEFDQSERWVHSPFTVASGMIDKCVNPARLCPVTVYTHCTILKKEDFYLLKVNGVEEKGYDRLPPVDESVAVHLCLPMAIGWKAVLQVYQAKLLRSMDEAGPDQTAFKDLRMASLVVLERHLWLSLTEIKDADKVPFLDSPVSPTGLFGPAVEGFAERFTAVQKTSHAMVGPAPKMLSLSSPRSVPGVKATMLV</sequence>
<accession>A0ABR3L7I2</accession>